<dbReference type="Proteomes" id="UP000623129">
    <property type="component" value="Unassembled WGS sequence"/>
</dbReference>
<organism evidence="2 3">
    <name type="scientific">Carex littledalei</name>
    <dbReference type="NCBI Taxonomy" id="544730"/>
    <lineage>
        <taxon>Eukaryota</taxon>
        <taxon>Viridiplantae</taxon>
        <taxon>Streptophyta</taxon>
        <taxon>Embryophyta</taxon>
        <taxon>Tracheophyta</taxon>
        <taxon>Spermatophyta</taxon>
        <taxon>Magnoliopsida</taxon>
        <taxon>Liliopsida</taxon>
        <taxon>Poales</taxon>
        <taxon>Cyperaceae</taxon>
        <taxon>Cyperoideae</taxon>
        <taxon>Cariceae</taxon>
        <taxon>Carex</taxon>
        <taxon>Carex subgen. Euthyceras</taxon>
    </lineage>
</organism>
<keyword evidence="3" id="KW-1185">Reference proteome</keyword>
<feature type="compositionally biased region" description="Polar residues" evidence="1">
    <location>
        <begin position="408"/>
        <end position="417"/>
    </location>
</feature>
<evidence type="ECO:0000313" key="2">
    <source>
        <dbReference type="EMBL" id="KAF3321298.1"/>
    </source>
</evidence>
<comment type="caution">
    <text evidence="2">The sequence shown here is derived from an EMBL/GenBank/DDBJ whole genome shotgun (WGS) entry which is preliminary data.</text>
</comment>
<sequence>MGIKLFVWIKSGGEIDLHRPLGNGGLRWKRAAMGGGDVWGLDWIWNFGWMPTQSAAGHSASSCRNPKRCGRCWAFGHIGSKCKTEVVAPPPPARQNTKMATRRQEEPGFEELLTGNLPILEPEMPKDRQIRLHCFIHRDEAYYKELQRLKQGVVMYTSGFQWDLSVDNVASYACRTNLVKREEIQISELNGSRFLIMLPEGLDPDTFINATPQSAWDEGLSFQPWTPLEGAEISVPAYKVLLRLVGVPAHLWREKHIINAVNRFGVYLGTVVPEDPASIASWIVAVGVDDLMLVPTQLAMHDGGMVHPIQVYTLAWHRNPIYNPDDMPKQPKKYVRLQPPPSSSSSSDDDFMQEQFDLVPMSSRVLRELCKGRPADTLPTELRRFATLEEINMDNPFMGTQDSATIDQQLPYQNPPQKKQKESERSDFQQAKSPENIQTNAVAGGQNKLIKPPHVNHSEKSHRRLALGSVLSKETNQVVTALIGPGKVTESVPEPSSNIPPNSQPLQEIRRIQPHKILPRGQNFGNIMPPVRIRSETEELAQNQRNLLSNNTDNSKKTASVAHGRIGEHSNNDSAIIKKGNHVAATNDLHFTFQSKVKGPLAKTGPYSSKYKWVRPTKHIPINNAQNTKKVMTAQKRKLQQGPTARQVNKSAVKEKIKEGADISFNPEGFYEVRVDYGQIKKLATGCGFKSADIEAVIQTDNEDRRTQANIASSSKMGVVEEDPDLSRFELSSDDELSSEEEAF</sequence>
<evidence type="ECO:0008006" key="4">
    <source>
        <dbReference type="Google" id="ProtNLM"/>
    </source>
</evidence>
<feature type="region of interest" description="Disordered" evidence="1">
    <location>
        <begin position="86"/>
        <end position="106"/>
    </location>
</feature>
<name>A0A833VF48_9POAL</name>
<reference evidence="2" key="1">
    <citation type="submission" date="2020-01" db="EMBL/GenBank/DDBJ databases">
        <title>Genome sequence of Kobresia littledalei, the first chromosome-level genome in the family Cyperaceae.</title>
        <authorList>
            <person name="Qu G."/>
        </authorList>
    </citation>
    <scope>NUCLEOTIDE SEQUENCE</scope>
    <source>
        <strain evidence="2">C.B.Clarke</strain>
        <tissue evidence="2">Leaf</tissue>
    </source>
</reference>
<dbReference type="AlphaFoldDB" id="A0A833VF48"/>
<accession>A0A833VF48</accession>
<proteinExistence type="predicted"/>
<protein>
    <recommendedName>
        <fullName evidence="4">DUF4283 domain-containing protein</fullName>
    </recommendedName>
</protein>
<dbReference type="EMBL" id="SWLB01000027">
    <property type="protein sequence ID" value="KAF3321298.1"/>
    <property type="molecule type" value="Genomic_DNA"/>
</dbReference>
<feature type="region of interest" description="Disordered" evidence="1">
    <location>
        <begin position="702"/>
        <end position="744"/>
    </location>
</feature>
<gene>
    <name evidence="2" type="ORF">FCM35_KLT14551</name>
</gene>
<feature type="compositionally biased region" description="Acidic residues" evidence="1">
    <location>
        <begin position="732"/>
        <end position="744"/>
    </location>
</feature>
<feature type="region of interest" description="Disordered" evidence="1">
    <location>
        <begin position="408"/>
        <end position="463"/>
    </location>
</feature>
<evidence type="ECO:0000256" key="1">
    <source>
        <dbReference type="SAM" id="MobiDB-lite"/>
    </source>
</evidence>
<feature type="compositionally biased region" description="Polar residues" evidence="1">
    <location>
        <begin position="428"/>
        <end position="441"/>
    </location>
</feature>
<feature type="region of interest" description="Disordered" evidence="1">
    <location>
        <begin position="327"/>
        <end position="350"/>
    </location>
</feature>
<evidence type="ECO:0000313" key="3">
    <source>
        <dbReference type="Proteomes" id="UP000623129"/>
    </source>
</evidence>